<feature type="transmembrane region" description="Helical" evidence="1">
    <location>
        <begin position="207"/>
        <end position="227"/>
    </location>
</feature>
<keyword evidence="3" id="KW-1185">Reference proteome</keyword>
<feature type="transmembrane region" description="Helical" evidence="1">
    <location>
        <begin position="239"/>
        <end position="265"/>
    </location>
</feature>
<gene>
    <name evidence="2" type="ORF">AAHA92_18968</name>
</gene>
<reference evidence="2 3" key="1">
    <citation type="submission" date="2024-06" db="EMBL/GenBank/DDBJ databases">
        <title>A chromosome level genome sequence of Diviner's sage (Salvia divinorum).</title>
        <authorList>
            <person name="Ford S.A."/>
            <person name="Ro D.-K."/>
            <person name="Ness R.W."/>
            <person name="Phillips M.A."/>
        </authorList>
    </citation>
    <scope>NUCLEOTIDE SEQUENCE [LARGE SCALE GENOMIC DNA]</scope>
    <source>
        <strain evidence="2">SAF-2024a</strain>
        <tissue evidence="2">Leaf</tissue>
    </source>
</reference>
<dbReference type="AlphaFoldDB" id="A0ABD1H3T8"/>
<dbReference type="EMBL" id="JBEAFC010000007">
    <property type="protein sequence ID" value="KAL1551082.1"/>
    <property type="molecule type" value="Genomic_DNA"/>
</dbReference>
<feature type="transmembrane region" description="Helical" evidence="1">
    <location>
        <begin position="68"/>
        <end position="90"/>
    </location>
</feature>
<keyword evidence="1" id="KW-0472">Membrane</keyword>
<proteinExistence type="predicted"/>
<keyword evidence="1" id="KW-1133">Transmembrane helix</keyword>
<feature type="transmembrane region" description="Helical" evidence="1">
    <location>
        <begin position="119"/>
        <end position="148"/>
    </location>
</feature>
<dbReference type="PANTHER" id="PTHR33133:SF7">
    <property type="entry name" value="F26K24.10 PROTEIN-RELATED"/>
    <property type="match status" value="1"/>
</dbReference>
<name>A0ABD1H3T8_SALDI</name>
<evidence type="ECO:0000313" key="3">
    <source>
        <dbReference type="Proteomes" id="UP001567538"/>
    </source>
</evidence>
<comment type="caution">
    <text evidence="2">The sequence shown here is derived from an EMBL/GenBank/DDBJ whole genome shotgun (WGS) entry which is preliminary data.</text>
</comment>
<feature type="transmembrane region" description="Helical" evidence="1">
    <location>
        <begin position="27"/>
        <end position="48"/>
    </location>
</feature>
<evidence type="ECO:0000313" key="2">
    <source>
        <dbReference type="EMBL" id="KAL1551082.1"/>
    </source>
</evidence>
<dbReference type="PANTHER" id="PTHR33133">
    <property type="entry name" value="OS08G0107100 PROTEIN-RELATED"/>
    <property type="match status" value="1"/>
</dbReference>
<keyword evidence="1" id="KW-0812">Transmembrane</keyword>
<protein>
    <submittedName>
        <fullName evidence="2">Uncharacterized protein</fullName>
    </submittedName>
</protein>
<evidence type="ECO:0000256" key="1">
    <source>
        <dbReference type="SAM" id="Phobius"/>
    </source>
</evidence>
<feature type="transmembrane region" description="Helical" evidence="1">
    <location>
        <begin position="154"/>
        <end position="174"/>
    </location>
</feature>
<dbReference type="Proteomes" id="UP001567538">
    <property type="component" value="Unassembled WGS sequence"/>
</dbReference>
<sequence>MSAQSRPSLRRVLSDTTRIISSNSLHFATLSLLLIVPISLFNVVHALILQPSPSPFNSPIPPFDKSLLIYGLALLIFNIFSASSVTHSIFHAYHRNPIKLSSSLKSILSSFLPLLATKLAYFVTFVAISFGFGICIGVVMSGMILLGFDISPTSIPFMAVEVILLAALFVYLWVEWCLMDAVVVVESKYGFAPLKRSSALVKGMRRVAFLMIALLAILQGIISWRFLVSGGGGWRGGVVLQLVVCAALSTVATLFGLAATTVLFIHCKSVNGESEKFPSDEMMLRQIYVQLPRDVVDDV</sequence>
<organism evidence="2 3">
    <name type="scientific">Salvia divinorum</name>
    <name type="common">Maria pastora</name>
    <name type="synonym">Diviner's sage</name>
    <dbReference type="NCBI Taxonomy" id="28513"/>
    <lineage>
        <taxon>Eukaryota</taxon>
        <taxon>Viridiplantae</taxon>
        <taxon>Streptophyta</taxon>
        <taxon>Embryophyta</taxon>
        <taxon>Tracheophyta</taxon>
        <taxon>Spermatophyta</taxon>
        <taxon>Magnoliopsida</taxon>
        <taxon>eudicotyledons</taxon>
        <taxon>Gunneridae</taxon>
        <taxon>Pentapetalae</taxon>
        <taxon>asterids</taxon>
        <taxon>lamiids</taxon>
        <taxon>Lamiales</taxon>
        <taxon>Lamiaceae</taxon>
        <taxon>Nepetoideae</taxon>
        <taxon>Mentheae</taxon>
        <taxon>Salviinae</taxon>
        <taxon>Salvia</taxon>
        <taxon>Salvia subgen. Calosphace</taxon>
    </lineage>
</organism>
<accession>A0ABD1H3T8</accession>